<name>A0ABZ2M258_9BACT</name>
<feature type="region of interest" description="Disordered" evidence="1">
    <location>
        <begin position="89"/>
        <end position="112"/>
    </location>
</feature>
<feature type="compositionally biased region" description="Gly residues" evidence="1">
    <location>
        <begin position="92"/>
        <end position="102"/>
    </location>
</feature>
<sequence length="404" mass="41209">MATAGAAGCSDKSKERNAANLPITLGLPQPITYDAVYVVNGTGNAITVIDAEKDFVNPSKIFLKNTTFPHYLSLSNDRSKLLVTAGAVGSPSGDGGTDGGTDGAADAGDAGNEAGATLTAASAPAPEVRNDGVDALHEGEHAEGQGHGIGAVLVLNAATGTTIKGRFTDGAVQSAVFGANEDEVWAAESTTPGNVLVMLTTTLVNKASIKVGDQPGRISIAQNERYAFVANTASNSVTAIDTATKIVPKNGTIAVGNGPIGAWQGPDDLAYVENAGDTTITAIDTRTLEVRRTFKLGFVAGAVGYGADNTIWVTDPKGGRVVLFSATGVKTWEIPTGAGAYGIAFSDDKKTAYVANSIANTVSVINVAGRIVRLRLNVGGNPNWVLFRPKDKNGPGLPGGDGGR</sequence>
<evidence type="ECO:0000313" key="3">
    <source>
        <dbReference type="Proteomes" id="UP001370348"/>
    </source>
</evidence>
<dbReference type="Gene3D" id="2.130.10.10">
    <property type="entry name" value="YVTN repeat-like/Quinoprotein amine dehydrogenase"/>
    <property type="match status" value="2"/>
</dbReference>
<gene>
    <name evidence="2" type="ORF">LZC94_07840</name>
</gene>
<feature type="compositionally biased region" description="Low complexity" evidence="1">
    <location>
        <begin position="103"/>
        <end position="112"/>
    </location>
</feature>
<dbReference type="Proteomes" id="UP001370348">
    <property type="component" value="Chromosome"/>
</dbReference>
<reference evidence="2 3" key="1">
    <citation type="submission" date="2021-12" db="EMBL/GenBank/DDBJ databases">
        <title>Discovery of the Pendulisporaceae a myxobacterial family with distinct sporulation behavior and unique specialized metabolism.</title>
        <authorList>
            <person name="Garcia R."/>
            <person name="Popoff A."/>
            <person name="Bader C.D."/>
            <person name="Loehr J."/>
            <person name="Walesch S."/>
            <person name="Walt C."/>
            <person name="Boldt J."/>
            <person name="Bunk B."/>
            <person name="Haeckl F.J.F.P.J."/>
            <person name="Gunesch A.P."/>
            <person name="Birkelbach J."/>
            <person name="Nuebel U."/>
            <person name="Pietschmann T."/>
            <person name="Bach T."/>
            <person name="Mueller R."/>
        </authorList>
    </citation>
    <scope>NUCLEOTIDE SEQUENCE [LARGE SCALE GENOMIC DNA]</scope>
    <source>
        <strain evidence="2 3">MSr11954</strain>
    </source>
</reference>
<proteinExistence type="predicted"/>
<dbReference type="PANTHER" id="PTHR47197">
    <property type="entry name" value="PROTEIN NIRF"/>
    <property type="match status" value="1"/>
</dbReference>
<accession>A0ABZ2M258</accession>
<organism evidence="2 3">
    <name type="scientific">Pendulispora albinea</name>
    <dbReference type="NCBI Taxonomy" id="2741071"/>
    <lineage>
        <taxon>Bacteria</taxon>
        <taxon>Pseudomonadati</taxon>
        <taxon>Myxococcota</taxon>
        <taxon>Myxococcia</taxon>
        <taxon>Myxococcales</taxon>
        <taxon>Sorangiineae</taxon>
        <taxon>Pendulisporaceae</taxon>
        <taxon>Pendulispora</taxon>
    </lineage>
</organism>
<dbReference type="EMBL" id="CP089984">
    <property type="protein sequence ID" value="WXB17178.1"/>
    <property type="molecule type" value="Genomic_DNA"/>
</dbReference>
<dbReference type="SUPFAM" id="SSF51004">
    <property type="entry name" value="C-terminal (heme d1) domain of cytochrome cd1-nitrite reductase"/>
    <property type="match status" value="1"/>
</dbReference>
<dbReference type="InterPro" id="IPR051200">
    <property type="entry name" value="Host-pathogen_enzymatic-act"/>
</dbReference>
<dbReference type="InterPro" id="IPR011048">
    <property type="entry name" value="Haem_d1_sf"/>
</dbReference>
<dbReference type="InterPro" id="IPR015943">
    <property type="entry name" value="WD40/YVTN_repeat-like_dom_sf"/>
</dbReference>
<evidence type="ECO:0000256" key="1">
    <source>
        <dbReference type="SAM" id="MobiDB-lite"/>
    </source>
</evidence>
<dbReference type="PANTHER" id="PTHR47197:SF3">
    <property type="entry name" value="DIHYDRO-HEME D1 DEHYDROGENASE"/>
    <property type="match status" value="1"/>
</dbReference>
<dbReference type="RefSeq" id="WP_394826809.1">
    <property type="nucleotide sequence ID" value="NZ_CP089984.1"/>
</dbReference>
<keyword evidence="3" id="KW-1185">Reference proteome</keyword>
<protein>
    <submittedName>
        <fullName evidence="2">YncE family protein</fullName>
    </submittedName>
</protein>
<evidence type="ECO:0000313" key="2">
    <source>
        <dbReference type="EMBL" id="WXB17178.1"/>
    </source>
</evidence>